<evidence type="ECO:0000313" key="3">
    <source>
        <dbReference type="Proteomes" id="UP000243053"/>
    </source>
</evidence>
<proteinExistence type="predicted"/>
<gene>
    <name evidence="2" type="ORF">A9Q75_00635</name>
</gene>
<reference evidence="3" key="1">
    <citation type="journal article" date="2017" name="Proc. Natl. Acad. Sci. U.S.A.">
        <title>Simulation of Deepwater Horizon oil plume reveals substrate specialization within a complex community of hydrocarbon degraders.</title>
        <authorList>
            <person name="Hu P."/>
            <person name="Dubinsky E.A."/>
            <person name="Probst A.J."/>
            <person name="Wang J."/>
            <person name="Sieber C.M.K."/>
            <person name="Tom L.M."/>
            <person name="Gardinali P."/>
            <person name="Banfield J.F."/>
            <person name="Atlas R.M."/>
            <person name="Andersen G.L."/>
        </authorList>
    </citation>
    <scope>NUCLEOTIDE SEQUENCE [LARGE SCALE GENOMIC DNA]</scope>
</reference>
<dbReference type="InterPro" id="IPR010502">
    <property type="entry name" value="Carb-bd_dom_fam9"/>
</dbReference>
<name>A0A1Y5ETV9_COLPS</name>
<protein>
    <submittedName>
        <fullName evidence="2">Sugar-binding protein</fullName>
    </submittedName>
</protein>
<comment type="caution">
    <text evidence="2">The sequence shown here is derived from an EMBL/GenBank/DDBJ whole genome shotgun (WGS) entry which is preliminary data.</text>
</comment>
<dbReference type="SUPFAM" id="SSF49344">
    <property type="entry name" value="CBD9-like"/>
    <property type="match status" value="1"/>
</dbReference>
<feature type="domain" description="Carbohydrate-binding" evidence="1">
    <location>
        <begin position="43"/>
        <end position="257"/>
    </location>
</feature>
<evidence type="ECO:0000313" key="2">
    <source>
        <dbReference type="EMBL" id="OUR84886.1"/>
    </source>
</evidence>
<accession>A0A1Y5ETV9</accession>
<dbReference type="CDD" id="cd00241">
    <property type="entry name" value="DOMON_like"/>
    <property type="match status" value="1"/>
</dbReference>
<sequence>MNSFSNQLKVLMMLVSINICTFEAGAFEGGQLEAKKTQGKIMINGIVDEVSWQLAKWQPINNLILGSAPSVNDFSGQFKVMWDEEQLYLLVEIIDDILFDQHADPRYLYWDDDCLEIFLDEDASGGDHQFNFNAFAYHVALDNQAVDIGEKNADGSDNFVLLNEHVTSVWRRSESAPNKVVWEVAVRVYDDSFTMQMKNPQAVNLFNGKQIGFMLAYCDNDGSKEREHFIGSTDIKAVNGSKNLGYITSDVFQKLMLIK</sequence>
<dbReference type="Proteomes" id="UP000243053">
    <property type="component" value="Unassembled WGS sequence"/>
</dbReference>
<evidence type="ECO:0000259" key="1">
    <source>
        <dbReference type="Pfam" id="PF06452"/>
    </source>
</evidence>
<dbReference type="GO" id="GO:0016052">
    <property type="term" value="P:carbohydrate catabolic process"/>
    <property type="evidence" value="ECO:0007669"/>
    <property type="project" value="InterPro"/>
</dbReference>
<dbReference type="Pfam" id="PF06452">
    <property type="entry name" value="CBM9_1"/>
    <property type="match status" value="1"/>
</dbReference>
<organism evidence="2 3">
    <name type="scientific">Colwellia psychrerythraea</name>
    <name type="common">Vibrio psychroerythus</name>
    <dbReference type="NCBI Taxonomy" id="28229"/>
    <lineage>
        <taxon>Bacteria</taxon>
        <taxon>Pseudomonadati</taxon>
        <taxon>Pseudomonadota</taxon>
        <taxon>Gammaproteobacteria</taxon>
        <taxon>Alteromonadales</taxon>
        <taxon>Colwelliaceae</taxon>
        <taxon>Colwellia</taxon>
    </lineage>
</organism>
<dbReference type="GO" id="GO:0030246">
    <property type="term" value="F:carbohydrate binding"/>
    <property type="evidence" value="ECO:0007669"/>
    <property type="project" value="InterPro"/>
</dbReference>
<dbReference type="EMBL" id="MAAF01000007">
    <property type="protein sequence ID" value="OUR84886.1"/>
    <property type="molecule type" value="Genomic_DNA"/>
</dbReference>
<dbReference type="GO" id="GO:0004553">
    <property type="term" value="F:hydrolase activity, hydrolyzing O-glycosyl compounds"/>
    <property type="evidence" value="ECO:0007669"/>
    <property type="project" value="InterPro"/>
</dbReference>
<dbReference type="Gene3D" id="2.60.40.1190">
    <property type="match status" value="1"/>
</dbReference>
<dbReference type="AlphaFoldDB" id="A0A1Y5ETV9"/>